<name>A0ABP4D6N0_9ACTN</name>
<keyword evidence="3" id="KW-0029">Amino-acid transport</keyword>
<evidence type="ECO:0000259" key="4">
    <source>
        <dbReference type="Pfam" id="PF00005"/>
    </source>
</evidence>
<comment type="similarity">
    <text evidence="1">Belongs to the ABC transporter superfamily.</text>
</comment>
<dbReference type="InterPro" id="IPR052156">
    <property type="entry name" value="BCAA_Transport_ATP-bd_LivF"/>
</dbReference>
<dbReference type="Gene3D" id="3.40.50.300">
    <property type="entry name" value="P-loop containing nucleotide triphosphate hydrolases"/>
    <property type="match status" value="1"/>
</dbReference>
<evidence type="ECO:0000313" key="5">
    <source>
        <dbReference type="EMBL" id="GAA1000227.1"/>
    </source>
</evidence>
<keyword evidence="2" id="KW-0813">Transport</keyword>
<dbReference type="Pfam" id="PF00005">
    <property type="entry name" value="ABC_tran"/>
    <property type="match status" value="1"/>
</dbReference>
<dbReference type="InterPro" id="IPR003439">
    <property type="entry name" value="ABC_transporter-like_ATP-bd"/>
</dbReference>
<proteinExistence type="inferred from homology"/>
<dbReference type="InterPro" id="IPR027417">
    <property type="entry name" value="P-loop_NTPase"/>
</dbReference>
<organism evidence="5 6">
    <name type="scientific">Streptomyces rhizosphaericus</name>
    <dbReference type="NCBI Taxonomy" id="114699"/>
    <lineage>
        <taxon>Bacteria</taxon>
        <taxon>Bacillati</taxon>
        <taxon>Actinomycetota</taxon>
        <taxon>Actinomycetes</taxon>
        <taxon>Kitasatosporales</taxon>
        <taxon>Streptomycetaceae</taxon>
        <taxon>Streptomyces</taxon>
        <taxon>Streptomyces violaceusniger group</taxon>
    </lineage>
</organism>
<dbReference type="PANTHER" id="PTHR43820">
    <property type="entry name" value="HIGH-AFFINITY BRANCHED-CHAIN AMINO ACID TRANSPORT ATP-BINDING PROTEIN LIVF"/>
    <property type="match status" value="1"/>
</dbReference>
<accession>A0ABP4D6N0</accession>
<sequence length="97" mass="10677">MARGLVQVPKGQHIFAGLTVEENLDAGALTVRSPTVRERTRRPMHELFPLLAERRRARGGTLSGGEQQMLAIARALLAQPKLLLLDEPSSSSRRPAR</sequence>
<dbReference type="Proteomes" id="UP001500033">
    <property type="component" value="Unassembled WGS sequence"/>
</dbReference>
<dbReference type="EMBL" id="BAAAIE010000110">
    <property type="protein sequence ID" value="GAA1000227.1"/>
    <property type="molecule type" value="Genomic_DNA"/>
</dbReference>
<feature type="domain" description="ABC transporter" evidence="4">
    <location>
        <begin position="6"/>
        <end position="89"/>
    </location>
</feature>
<comment type="caution">
    <text evidence="5">The sequence shown here is derived from an EMBL/GenBank/DDBJ whole genome shotgun (WGS) entry which is preliminary data.</text>
</comment>
<gene>
    <name evidence="5" type="ORF">GCM10009576_089760</name>
</gene>
<protein>
    <recommendedName>
        <fullName evidence="4">ABC transporter domain-containing protein</fullName>
    </recommendedName>
</protein>
<reference evidence="6" key="1">
    <citation type="journal article" date="2019" name="Int. J. Syst. Evol. Microbiol.">
        <title>The Global Catalogue of Microorganisms (GCM) 10K type strain sequencing project: providing services to taxonomists for standard genome sequencing and annotation.</title>
        <authorList>
            <consortium name="The Broad Institute Genomics Platform"/>
            <consortium name="The Broad Institute Genome Sequencing Center for Infectious Disease"/>
            <person name="Wu L."/>
            <person name="Ma J."/>
        </authorList>
    </citation>
    <scope>NUCLEOTIDE SEQUENCE [LARGE SCALE GENOMIC DNA]</scope>
    <source>
        <strain evidence="6">JCM 11445</strain>
    </source>
</reference>
<dbReference type="SUPFAM" id="SSF52540">
    <property type="entry name" value="P-loop containing nucleoside triphosphate hydrolases"/>
    <property type="match status" value="1"/>
</dbReference>
<evidence type="ECO:0000256" key="2">
    <source>
        <dbReference type="ARBA" id="ARBA00022448"/>
    </source>
</evidence>
<evidence type="ECO:0000256" key="3">
    <source>
        <dbReference type="ARBA" id="ARBA00022970"/>
    </source>
</evidence>
<dbReference type="PANTHER" id="PTHR43820:SF4">
    <property type="entry name" value="HIGH-AFFINITY BRANCHED-CHAIN AMINO ACID TRANSPORT ATP-BINDING PROTEIN LIVF"/>
    <property type="match status" value="1"/>
</dbReference>
<evidence type="ECO:0000256" key="1">
    <source>
        <dbReference type="ARBA" id="ARBA00005417"/>
    </source>
</evidence>
<keyword evidence="6" id="KW-1185">Reference proteome</keyword>
<evidence type="ECO:0000313" key="6">
    <source>
        <dbReference type="Proteomes" id="UP001500033"/>
    </source>
</evidence>